<organism evidence="2 3">
    <name type="scientific">Nyssa sinensis</name>
    <dbReference type="NCBI Taxonomy" id="561372"/>
    <lineage>
        <taxon>Eukaryota</taxon>
        <taxon>Viridiplantae</taxon>
        <taxon>Streptophyta</taxon>
        <taxon>Embryophyta</taxon>
        <taxon>Tracheophyta</taxon>
        <taxon>Spermatophyta</taxon>
        <taxon>Magnoliopsida</taxon>
        <taxon>eudicotyledons</taxon>
        <taxon>Gunneridae</taxon>
        <taxon>Pentapetalae</taxon>
        <taxon>asterids</taxon>
        <taxon>Cornales</taxon>
        <taxon>Nyssaceae</taxon>
        <taxon>Nyssa</taxon>
    </lineage>
</organism>
<dbReference type="Gene3D" id="2.40.50.40">
    <property type="match status" value="1"/>
</dbReference>
<dbReference type="Proteomes" id="UP000325577">
    <property type="component" value="Linkage Group LG14"/>
</dbReference>
<feature type="region of interest" description="Disordered" evidence="1">
    <location>
        <begin position="1"/>
        <end position="69"/>
    </location>
</feature>
<evidence type="ECO:0008006" key="4">
    <source>
        <dbReference type="Google" id="ProtNLM"/>
    </source>
</evidence>
<reference evidence="2 3" key="1">
    <citation type="submission" date="2019-09" db="EMBL/GenBank/DDBJ databases">
        <title>A chromosome-level genome assembly of the Chinese tupelo Nyssa sinensis.</title>
        <authorList>
            <person name="Yang X."/>
            <person name="Kang M."/>
            <person name="Yang Y."/>
            <person name="Xiong H."/>
            <person name="Wang M."/>
            <person name="Zhang Z."/>
            <person name="Wang Z."/>
            <person name="Wu H."/>
            <person name="Ma T."/>
            <person name="Liu J."/>
            <person name="Xi Z."/>
        </authorList>
    </citation>
    <scope>NUCLEOTIDE SEQUENCE [LARGE SCALE GENOMIC DNA]</scope>
    <source>
        <strain evidence="2">J267</strain>
        <tissue evidence="2">Leaf</tissue>
    </source>
</reference>
<proteinExistence type="predicted"/>
<dbReference type="EMBL" id="CM018037">
    <property type="protein sequence ID" value="KAA8539000.1"/>
    <property type="molecule type" value="Genomic_DNA"/>
</dbReference>
<feature type="compositionally biased region" description="Basic and acidic residues" evidence="1">
    <location>
        <begin position="56"/>
        <end position="69"/>
    </location>
</feature>
<dbReference type="InterPro" id="IPR016197">
    <property type="entry name" value="Chromo-like_dom_sf"/>
</dbReference>
<keyword evidence="3" id="KW-1185">Reference proteome</keyword>
<dbReference type="OrthoDB" id="1648721at2759"/>
<accession>A0A5J5B970</accession>
<evidence type="ECO:0000256" key="1">
    <source>
        <dbReference type="SAM" id="MobiDB-lite"/>
    </source>
</evidence>
<dbReference type="SUPFAM" id="SSF54160">
    <property type="entry name" value="Chromo domain-like"/>
    <property type="match status" value="1"/>
</dbReference>
<dbReference type="AlphaFoldDB" id="A0A5J5B970"/>
<name>A0A5J5B970_9ASTE</name>
<feature type="compositionally biased region" description="Pro residues" evidence="1">
    <location>
        <begin position="1"/>
        <end position="12"/>
    </location>
</feature>
<sequence length="212" mass="24184">MVEYSPPPPPPIGNLHPIENVFEMESFPTGDLESPRRPPPPSKVQERRQHHSPPRYYHDQPRHYQEDSRDITRKVKVDAPSFDGRLDSNTVLDWCATGASIPVLVPIVLVVPPHSIDQIDTILDDELITSPNGGYRRFLVKWCHQPDIDATWITEDELHHLDPNLLEQRLSFTSPEESSSLPRRSDGNHRHRVAELCLAKRCFIGSSPERSA</sequence>
<evidence type="ECO:0000313" key="3">
    <source>
        <dbReference type="Proteomes" id="UP000325577"/>
    </source>
</evidence>
<protein>
    <recommendedName>
        <fullName evidence="4">Chromo domain-containing protein</fullName>
    </recommendedName>
</protein>
<gene>
    <name evidence="2" type="ORF">F0562_025692</name>
</gene>
<evidence type="ECO:0000313" key="2">
    <source>
        <dbReference type="EMBL" id="KAA8539000.1"/>
    </source>
</evidence>